<comment type="caution">
    <text evidence="1">The sequence shown here is derived from an EMBL/GenBank/DDBJ whole genome shotgun (WGS) entry which is preliminary data.</text>
</comment>
<name>A0ABD5B2F4_ELIMR</name>
<dbReference type="EMBL" id="JAUCQJ010000001">
    <property type="protein sequence ID" value="MDQ8747584.1"/>
    <property type="molecule type" value="Genomic_DNA"/>
</dbReference>
<dbReference type="Proteomes" id="UP001239265">
    <property type="component" value="Unassembled WGS sequence"/>
</dbReference>
<protein>
    <recommendedName>
        <fullName evidence="3">Fibrobacter succinogenes major domain (Fib_succ_major)</fullName>
    </recommendedName>
</protein>
<dbReference type="RefSeq" id="WP_260234034.1">
    <property type="nucleotide sequence ID" value="NZ_JBJDLP010000002.1"/>
</dbReference>
<gene>
    <name evidence="1" type="ORF">QT385_02955</name>
</gene>
<organism evidence="1 2">
    <name type="scientific">Elizabethkingia miricola</name>
    <name type="common">Chryseobacterium miricola</name>
    <dbReference type="NCBI Taxonomy" id="172045"/>
    <lineage>
        <taxon>Bacteria</taxon>
        <taxon>Pseudomonadati</taxon>
        <taxon>Bacteroidota</taxon>
        <taxon>Flavobacteriia</taxon>
        <taxon>Flavobacteriales</taxon>
        <taxon>Weeksellaceae</taxon>
        <taxon>Elizabethkingia</taxon>
    </lineage>
</organism>
<evidence type="ECO:0000313" key="1">
    <source>
        <dbReference type="EMBL" id="MDQ8747584.1"/>
    </source>
</evidence>
<sequence>MKSLIITIHNLTPNNMKNIYTLNKINRLTVLSIITTLFISCSSRDESPTNPISKPAEGTVLTFNIEGIAEEASVANIATASVNNRAGGLSPMAALAKNEITSVGGFDVITRAEGQSASGNSVLAATASSFSSGARVLAANTPMQNGIKYRLLIYDAVSNALVKDVDGTAGTAPSIQVDGGKQYKWYIISTNSTISPTVNTSTGMVSGSTLANKDILYNQGVVSTQYGQNNLSIVFKHYTSRIDVNLDTRGMFGSINNTSTLEVGTGTGNNFAGIIKTGDLNLFTAEYSNLQDVPVVTAANMINKAGAGGAAGATKTATFYTVSSTYVPANNLRLRLGRLDITMDDNTVRSFTNSIVPYSNAAFTPVLSSRYNINAQLIESGVKVKGLLWARTNLTYNTSQSDQYRLKVNNEYSDPNKDLDYWNWMSATPTGPSADNVDPCSKIYPENTWRMPTGDEYSSLGDPDQKNENYGLLVGAVYSAVWNLDAGNNVNTSYPEKSQNLFIPLYGYRTTPGFLGSSINDSPVGLVAGLLGAGSAYYGTSTATNTSNANFYYIRYFRLAFLVGWSNSEIKNAAKTEGRSIRCVRRLSVPNV</sequence>
<evidence type="ECO:0008006" key="3">
    <source>
        <dbReference type="Google" id="ProtNLM"/>
    </source>
</evidence>
<reference evidence="1 2" key="1">
    <citation type="submission" date="2023-06" db="EMBL/GenBank/DDBJ databases">
        <title>Nosocomial Elizabethkingia miricola genome.</title>
        <authorList>
            <person name="Morgado S."/>
            <person name="Fonseca E."/>
            <person name="Freitas F."/>
            <person name="Vicente A.C."/>
        </authorList>
    </citation>
    <scope>NUCLEOTIDE SEQUENCE [LARGE SCALE GENOMIC DNA]</scope>
    <source>
        <strain evidence="1 2">EM15</strain>
    </source>
</reference>
<dbReference type="AlphaFoldDB" id="A0ABD5B2F4"/>
<proteinExistence type="predicted"/>
<accession>A0ABD5B2F4</accession>
<evidence type="ECO:0000313" key="2">
    <source>
        <dbReference type="Proteomes" id="UP001239265"/>
    </source>
</evidence>